<dbReference type="EMBL" id="CP133615">
    <property type="protein sequence ID" value="WMV25009.1"/>
    <property type="molecule type" value="Genomic_DNA"/>
</dbReference>
<dbReference type="AlphaFoldDB" id="A0AAF0QS42"/>
<dbReference type="Proteomes" id="UP001234989">
    <property type="component" value="Chromosome 4"/>
</dbReference>
<reference evidence="1" key="1">
    <citation type="submission" date="2023-08" db="EMBL/GenBank/DDBJ databases">
        <title>A de novo genome assembly of Solanum verrucosum Schlechtendal, a Mexican diploid species geographically isolated from the other diploid A-genome species in potato relatives.</title>
        <authorList>
            <person name="Hosaka K."/>
        </authorList>
    </citation>
    <scope>NUCLEOTIDE SEQUENCE</scope>
    <source>
        <tissue evidence="1">Young leaves</tissue>
    </source>
</reference>
<evidence type="ECO:0000313" key="2">
    <source>
        <dbReference type="Proteomes" id="UP001234989"/>
    </source>
</evidence>
<accession>A0AAF0QS42</accession>
<proteinExistence type="predicted"/>
<organism evidence="1 2">
    <name type="scientific">Solanum verrucosum</name>
    <dbReference type="NCBI Taxonomy" id="315347"/>
    <lineage>
        <taxon>Eukaryota</taxon>
        <taxon>Viridiplantae</taxon>
        <taxon>Streptophyta</taxon>
        <taxon>Embryophyta</taxon>
        <taxon>Tracheophyta</taxon>
        <taxon>Spermatophyta</taxon>
        <taxon>Magnoliopsida</taxon>
        <taxon>eudicotyledons</taxon>
        <taxon>Gunneridae</taxon>
        <taxon>Pentapetalae</taxon>
        <taxon>asterids</taxon>
        <taxon>lamiids</taxon>
        <taxon>Solanales</taxon>
        <taxon>Solanaceae</taxon>
        <taxon>Solanoideae</taxon>
        <taxon>Solaneae</taxon>
        <taxon>Solanum</taxon>
    </lineage>
</organism>
<sequence length="69" mass="7641">MEVCPRKVPRQGYLSRATSRLVVMTTGHGKARGVAFALWELEDVVGATGQWTTGRGALDELWRVIIKIT</sequence>
<name>A0AAF0QS42_SOLVR</name>
<keyword evidence="2" id="KW-1185">Reference proteome</keyword>
<evidence type="ECO:0000313" key="1">
    <source>
        <dbReference type="EMBL" id="WMV25009.1"/>
    </source>
</evidence>
<gene>
    <name evidence="1" type="ORF">MTR67_018394</name>
</gene>
<protein>
    <submittedName>
        <fullName evidence="1">Uncharacterized protein</fullName>
    </submittedName>
</protein>